<comment type="caution">
    <text evidence="1">The sequence shown here is derived from an EMBL/GenBank/DDBJ whole genome shotgun (WGS) entry which is preliminary data.</text>
</comment>
<protein>
    <submittedName>
        <fullName evidence="1">Uncharacterized protein</fullName>
    </submittedName>
</protein>
<keyword evidence="2" id="KW-1185">Reference proteome</keyword>
<reference evidence="2" key="1">
    <citation type="submission" date="2019-07" db="EMBL/GenBank/DDBJ databases">
        <title>De Novo Assembly of kiwifruit Actinidia rufa.</title>
        <authorList>
            <person name="Sugita-Konishi S."/>
            <person name="Sato K."/>
            <person name="Mori E."/>
            <person name="Abe Y."/>
            <person name="Kisaki G."/>
            <person name="Hamano K."/>
            <person name="Suezawa K."/>
            <person name="Otani M."/>
            <person name="Fukuda T."/>
            <person name="Manabe T."/>
            <person name="Gomi K."/>
            <person name="Tabuchi M."/>
            <person name="Akimitsu K."/>
            <person name="Kataoka I."/>
        </authorList>
    </citation>
    <scope>NUCLEOTIDE SEQUENCE [LARGE SCALE GENOMIC DNA]</scope>
    <source>
        <strain evidence="2">cv. Fuchu</strain>
    </source>
</reference>
<dbReference type="InterPro" id="IPR036877">
    <property type="entry name" value="SUI1_dom_sf"/>
</dbReference>
<evidence type="ECO:0000313" key="2">
    <source>
        <dbReference type="Proteomes" id="UP000585474"/>
    </source>
</evidence>
<evidence type="ECO:0000313" key="1">
    <source>
        <dbReference type="EMBL" id="GFS38402.1"/>
    </source>
</evidence>
<dbReference type="GO" id="GO:0003743">
    <property type="term" value="F:translation initiation factor activity"/>
    <property type="evidence" value="ECO:0007669"/>
    <property type="project" value="InterPro"/>
</dbReference>
<gene>
    <name evidence="1" type="ORF">Acr_00g0057320</name>
</gene>
<dbReference type="SUPFAM" id="SSF55159">
    <property type="entry name" value="eIF1-like"/>
    <property type="match status" value="1"/>
</dbReference>
<dbReference type="EMBL" id="BJWL01000312">
    <property type="protein sequence ID" value="GFS38402.1"/>
    <property type="molecule type" value="Genomic_DNA"/>
</dbReference>
<proteinExistence type="predicted"/>
<dbReference type="AlphaFoldDB" id="A0A7J0DP06"/>
<sequence length="50" mass="5788">MCFTFLQRALSKKGHEILVQGGVIDNLGRHLVEHYGIPTRYIEVFDKTKK</sequence>
<accession>A0A7J0DP06</accession>
<dbReference type="Proteomes" id="UP000585474">
    <property type="component" value="Unassembled WGS sequence"/>
</dbReference>
<name>A0A7J0DP06_9ERIC</name>
<organism evidence="1 2">
    <name type="scientific">Actinidia rufa</name>
    <dbReference type="NCBI Taxonomy" id="165716"/>
    <lineage>
        <taxon>Eukaryota</taxon>
        <taxon>Viridiplantae</taxon>
        <taxon>Streptophyta</taxon>
        <taxon>Embryophyta</taxon>
        <taxon>Tracheophyta</taxon>
        <taxon>Spermatophyta</taxon>
        <taxon>Magnoliopsida</taxon>
        <taxon>eudicotyledons</taxon>
        <taxon>Gunneridae</taxon>
        <taxon>Pentapetalae</taxon>
        <taxon>asterids</taxon>
        <taxon>Ericales</taxon>
        <taxon>Actinidiaceae</taxon>
        <taxon>Actinidia</taxon>
    </lineage>
</organism>